<evidence type="ECO:0000313" key="4">
    <source>
        <dbReference type="Proteomes" id="UP000093053"/>
    </source>
</evidence>
<dbReference type="OrthoDB" id="5584941at2"/>
<dbReference type="RefSeq" id="WP_065913743.1">
    <property type="nucleotide sequence ID" value="NZ_CP016793.1"/>
</dbReference>
<feature type="region of interest" description="Disordered" evidence="1">
    <location>
        <begin position="103"/>
        <end position="124"/>
    </location>
</feature>
<feature type="domain" description="HTH cro/C1-type" evidence="2">
    <location>
        <begin position="15"/>
        <end position="55"/>
    </location>
</feature>
<gene>
    <name evidence="3" type="ORF">BBK82_03730</name>
</gene>
<dbReference type="CDD" id="cd00093">
    <property type="entry name" value="HTH_XRE"/>
    <property type="match status" value="1"/>
</dbReference>
<accession>A0A1B2HC72</accession>
<evidence type="ECO:0000256" key="1">
    <source>
        <dbReference type="SAM" id="MobiDB-lite"/>
    </source>
</evidence>
<dbReference type="AlphaFoldDB" id="A0A1B2HC72"/>
<dbReference type="SUPFAM" id="SSF47413">
    <property type="entry name" value="lambda repressor-like DNA-binding domains"/>
    <property type="match status" value="1"/>
</dbReference>
<sequence length="124" mass="13309">MSALSEYVSSLSVDKGMSLRQLADLVGISVEAARRLTKGHGGTSDATLERVAARLPGADLMKLRKLAGLSIERPFEVPREFDQLTPGERRVVIAVGRQILASSGRLDPPADQENTDDSQGVTHV</sequence>
<dbReference type="STRING" id="1586287.BBK82_03730"/>
<dbReference type="KEGG" id="led:BBK82_03730"/>
<name>A0A1B2HC72_9PSEU</name>
<dbReference type="Gene3D" id="1.10.260.40">
    <property type="entry name" value="lambda repressor-like DNA-binding domains"/>
    <property type="match status" value="1"/>
</dbReference>
<dbReference type="Pfam" id="PF01381">
    <property type="entry name" value="HTH_3"/>
    <property type="match status" value="1"/>
</dbReference>
<dbReference type="EMBL" id="CP016793">
    <property type="protein sequence ID" value="ANZ35327.1"/>
    <property type="molecule type" value="Genomic_DNA"/>
</dbReference>
<keyword evidence="4" id="KW-1185">Reference proteome</keyword>
<dbReference type="InterPro" id="IPR010982">
    <property type="entry name" value="Lambda_DNA-bd_dom_sf"/>
</dbReference>
<protein>
    <recommendedName>
        <fullName evidence="2">HTH cro/C1-type domain-containing protein</fullName>
    </recommendedName>
</protein>
<reference evidence="3 4" key="1">
    <citation type="submission" date="2016-07" db="EMBL/GenBank/DDBJ databases">
        <title>Complete genome sequence of the Lentzea guizhouensis DHS C013.</title>
        <authorList>
            <person name="Cao C."/>
        </authorList>
    </citation>
    <scope>NUCLEOTIDE SEQUENCE [LARGE SCALE GENOMIC DNA]</scope>
    <source>
        <strain evidence="3 4">DHS C013</strain>
    </source>
</reference>
<proteinExistence type="predicted"/>
<evidence type="ECO:0000259" key="2">
    <source>
        <dbReference type="Pfam" id="PF01381"/>
    </source>
</evidence>
<organism evidence="3 4">
    <name type="scientific">Lentzea guizhouensis</name>
    <dbReference type="NCBI Taxonomy" id="1586287"/>
    <lineage>
        <taxon>Bacteria</taxon>
        <taxon>Bacillati</taxon>
        <taxon>Actinomycetota</taxon>
        <taxon>Actinomycetes</taxon>
        <taxon>Pseudonocardiales</taxon>
        <taxon>Pseudonocardiaceae</taxon>
        <taxon>Lentzea</taxon>
    </lineage>
</organism>
<dbReference type="GO" id="GO:0003677">
    <property type="term" value="F:DNA binding"/>
    <property type="evidence" value="ECO:0007669"/>
    <property type="project" value="InterPro"/>
</dbReference>
<evidence type="ECO:0000313" key="3">
    <source>
        <dbReference type="EMBL" id="ANZ35327.1"/>
    </source>
</evidence>
<dbReference type="Proteomes" id="UP000093053">
    <property type="component" value="Chromosome"/>
</dbReference>
<dbReference type="InterPro" id="IPR001387">
    <property type="entry name" value="Cro/C1-type_HTH"/>
</dbReference>